<dbReference type="Proteomes" id="UP000046393">
    <property type="component" value="Unplaced"/>
</dbReference>
<dbReference type="SMART" id="SM00338">
    <property type="entry name" value="BRLZ"/>
    <property type="match status" value="1"/>
</dbReference>
<keyword evidence="6" id="KW-0175">Coiled coil</keyword>
<dbReference type="PANTHER" id="PTHR45879">
    <property type="entry name" value="CYCLIC AMP RESPONSE ELEMENT-BINDING PROTEIN B"/>
    <property type="match status" value="1"/>
</dbReference>
<dbReference type="InterPro" id="IPR046347">
    <property type="entry name" value="bZIP_sf"/>
</dbReference>
<feature type="compositionally biased region" description="Basic and acidic residues" evidence="7">
    <location>
        <begin position="1"/>
        <end position="18"/>
    </location>
</feature>
<feature type="region of interest" description="Disordered" evidence="7">
    <location>
        <begin position="174"/>
        <end position="201"/>
    </location>
</feature>
<dbReference type="Gene3D" id="1.20.5.170">
    <property type="match status" value="1"/>
</dbReference>
<organism evidence="9 10">
    <name type="scientific">Syphacia muris</name>
    <dbReference type="NCBI Taxonomy" id="451379"/>
    <lineage>
        <taxon>Eukaryota</taxon>
        <taxon>Metazoa</taxon>
        <taxon>Ecdysozoa</taxon>
        <taxon>Nematoda</taxon>
        <taxon>Chromadorea</taxon>
        <taxon>Rhabditida</taxon>
        <taxon>Spirurina</taxon>
        <taxon>Oxyuridomorpha</taxon>
        <taxon>Oxyuroidea</taxon>
        <taxon>Oxyuridae</taxon>
        <taxon>Syphacia</taxon>
    </lineage>
</organism>
<keyword evidence="9" id="KW-1185">Reference proteome</keyword>
<keyword evidence="4" id="KW-0804">Transcription</keyword>
<evidence type="ECO:0000256" key="2">
    <source>
        <dbReference type="ARBA" id="ARBA00023015"/>
    </source>
</evidence>
<dbReference type="Pfam" id="PF00170">
    <property type="entry name" value="bZIP_1"/>
    <property type="match status" value="1"/>
</dbReference>
<evidence type="ECO:0000259" key="8">
    <source>
        <dbReference type="PROSITE" id="PS50217"/>
    </source>
</evidence>
<feature type="compositionally biased region" description="Basic and acidic residues" evidence="7">
    <location>
        <begin position="189"/>
        <end position="198"/>
    </location>
</feature>
<evidence type="ECO:0000256" key="5">
    <source>
        <dbReference type="ARBA" id="ARBA00023242"/>
    </source>
</evidence>
<evidence type="ECO:0000256" key="6">
    <source>
        <dbReference type="SAM" id="Coils"/>
    </source>
</evidence>
<reference evidence="10" key="1">
    <citation type="submission" date="2017-02" db="UniProtKB">
        <authorList>
            <consortium name="WormBaseParasite"/>
        </authorList>
    </citation>
    <scope>IDENTIFICATION</scope>
</reference>
<dbReference type="STRING" id="451379.A0A0N5AY97"/>
<name>A0A0N5AY97_9BILA</name>
<protein>
    <submittedName>
        <fullName evidence="10">BZIP domain-containing protein</fullName>
    </submittedName>
</protein>
<dbReference type="CDD" id="cd14690">
    <property type="entry name" value="bZIP_CREB1"/>
    <property type="match status" value="1"/>
</dbReference>
<accession>A0A0N5AY97</accession>
<dbReference type="InterPro" id="IPR004827">
    <property type="entry name" value="bZIP"/>
</dbReference>
<dbReference type="GO" id="GO:0005634">
    <property type="term" value="C:nucleus"/>
    <property type="evidence" value="ECO:0007669"/>
    <property type="project" value="UniProtKB-SubCell"/>
</dbReference>
<keyword evidence="5" id="KW-0539">Nucleus</keyword>
<keyword evidence="2" id="KW-0805">Transcription regulation</keyword>
<dbReference type="GO" id="GO:0000981">
    <property type="term" value="F:DNA-binding transcription factor activity, RNA polymerase II-specific"/>
    <property type="evidence" value="ECO:0007669"/>
    <property type="project" value="TreeGrafter"/>
</dbReference>
<keyword evidence="3" id="KW-0238">DNA-binding</keyword>
<dbReference type="InterPro" id="IPR001630">
    <property type="entry name" value="Leuzip_CREB"/>
</dbReference>
<evidence type="ECO:0000256" key="7">
    <source>
        <dbReference type="SAM" id="MobiDB-lite"/>
    </source>
</evidence>
<proteinExistence type="predicted"/>
<dbReference type="PROSITE" id="PS00036">
    <property type="entry name" value="BZIP_BASIC"/>
    <property type="match status" value="1"/>
</dbReference>
<feature type="coiled-coil region" evidence="6">
    <location>
        <begin position="222"/>
        <end position="249"/>
    </location>
</feature>
<dbReference type="GO" id="GO:0000978">
    <property type="term" value="F:RNA polymerase II cis-regulatory region sequence-specific DNA binding"/>
    <property type="evidence" value="ECO:0007669"/>
    <property type="project" value="TreeGrafter"/>
</dbReference>
<evidence type="ECO:0000256" key="4">
    <source>
        <dbReference type="ARBA" id="ARBA00023163"/>
    </source>
</evidence>
<evidence type="ECO:0000256" key="3">
    <source>
        <dbReference type="ARBA" id="ARBA00023125"/>
    </source>
</evidence>
<sequence>MILKDLEAVDKPVKKDPEENTTVSSPPLRIPTQQNSVSPSQHMAEQRPIQSRLEQSPYVPPSGVSNLHNANGDLTTLNTMGGMQAVAGANIIRSFNPTAVSLAASLAAAASTRPLNTAKTELGAPLCSGSVGGILPISSDVLGVKASVANAQQFAPGNQPVTTDWQSNMLSTGYNSSPSPIGMATGSRVRSDADDSSQKRQVRLLKNREAAKECRRKKKEYVKCLENRVSVLETQNKALIEELKTLKELYCRKEKTEL</sequence>
<dbReference type="WBParaSite" id="SMUV_0000993401-mRNA-1">
    <property type="protein sequence ID" value="SMUV_0000993401-mRNA-1"/>
    <property type="gene ID" value="SMUV_0000993401"/>
</dbReference>
<evidence type="ECO:0000313" key="10">
    <source>
        <dbReference type="WBParaSite" id="SMUV_0000993401-mRNA-1"/>
    </source>
</evidence>
<dbReference type="PROSITE" id="PS50217">
    <property type="entry name" value="BZIP"/>
    <property type="match status" value="1"/>
</dbReference>
<comment type="subcellular location">
    <subcellularLocation>
        <location evidence="1">Nucleus</location>
    </subcellularLocation>
</comment>
<dbReference type="GO" id="GO:0005667">
    <property type="term" value="C:transcription regulator complex"/>
    <property type="evidence" value="ECO:0007669"/>
    <property type="project" value="TreeGrafter"/>
</dbReference>
<dbReference type="AlphaFoldDB" id="A0A0N5AY97"/>
<evidence type="ECO:0000313" key="9">
    <source>
        <dbReference type="Proteomes" id="UP000046393"/>
    </source>
</evidence>
<feature type="compositionally biased region" description="Polar residues" evidence="7">
    <location>
        <begin position="20"/>
        <end position="50"/>
    </location>
</feature>
<evidence type="ECO:0000256" key="1">
    <source>
        <dbReference type="ARBA" id="ARBA00004123"/>
    </source>
</evidence>
<feature type="domain" description="BZIP" evidence="8">
    <location>
        <begin position="197"/>
        <end position="248"/>
    </location>
</feature>
<dbReference type="SUPFAM" id="SSF57959">
    <property type="entry name" value="Leucine zipper domain"/>
    <property type="match status" value="1"/>
</dbReference>
<feature type="region of interest" description="Disordered" evidence="7">
    <location>
        <begin position="1"/>
        <end position="50"/>
    </location>
</feature>
<dbReference type="PANTHER" id="PTHR45879:SF3">
    <property type="entry name" value="CYCLIC AMP RESPONSE ELEMENT-BINDING PROTEIN B"/>
    <property type="match status" value="1"/>
</dbReference>
<dbReference type="FunFam" id="1.20.5.170:FF:000003">
    <property type="entry name" value="cAMP-responsive element modulator isoform X2"/>
    <property type="match status" value="1"/>
</dbReference>